<dbReference type="PROSITE" id="PS00108">
    <property type="entry name" value="PROTEIN_KINASE_ST"/>
    <property type="match status" value="1"/>
</dbReference>
<gene>
    <name evidence="6" type="ORF">LCMAC202_06190</name>
</gene>
<accession>A0A481YZL9</accession>
<dbReference type="SMART" id="SM00220">
    <property type="entry name" value="S_TKc"/>
    <property type="match status" value="1"/>
</dbReference>
<evidence type="ECO:0000256" key="1">
    <source>
        <dbReference type="ARBA" id="ARBA00022679"/>
    </source>
</evidence>
<evidence type="ECO:0000259" key="5">
    <source>
        <dbReference type="PROSITE" id="PS50011"/>
    </source>
</evidence>
<dbReference type="EMBL" id="MK500381">
    <property type="protein sequence ID" value="QBK88257.1"/>
    <property type="molecule type" value="Genomic_DNA"/>
</dbReference>
<evidence type="ECO:0000256" key="2">
    <source>
        <dbReference type="ARBA" id="ARBA00022741"/>
    </source>
</evidence>
<dbReference type="Pfam" id="PF00069">
    <property type="entry name" value="Pkinase"/>
    <property type="match status" value="1"/>
</dbReference>
<dbReference type="InterPro" id="IPR000719">
    <property type="entry name" value="Prot_kinase_dom"/>
</dbReference>
<keyword evidence="2" id="KW-0547">Nucleotide-binding</keyword>
<dbReference type="PANTHER" id="PTHR44329">
    <property type="entry name" value="SERINE/THREONINE-PROTEIN KINASE TNNI3K-RELATED"/>
    <property type="match status" value="1"/>
</dbReference>
<dbReference type="GO" id="GO:0004674">
    <property type="term" value="F:protein serine/threonine kinase activity"/>
    <property type="evidence" value="ECO:0007669"/>
    <property type="project" value="UniProtKB-KW"/>
</dbReference>
<sequence length="205" mass="23284">MNNTEAGFLLEYCAEGNLYDLLTRYSSDKQIISTKCLQNWVQDAIAGVNHLHSQEPPIVHRDIKSPNYLVQDNRLKLCDFGLCRRQTPFNQSTTFKRMRSTPAWAAPELFSTSASNGGYSTGSDIYSVGIVIWELLSLYLYHKYSRPFAGYNEIQTMVAIISGMCPEIKSPPFSKSLADHLESCWHQDPKQRPSCKQLLKIVQVL</sequence>
<feature type="domain" description="Protein kinase" evidence="5">
    <location>
        <begin position="1"/>
        <end position="205"/>
    </location>
</feature>
<organism evidence="6">
    <name type="scientific">Marseillevirus LCMAC202</name>
    <dbReference type="NCBI Taxonomy" id="2506606"/>
    <lineage>
        <taxon>Viruses</taxon>
        <taxon>Varidnaviria</taxon>
        <taxon>Bamfordvirae</taxon>
        <taxon>Nucleocytoviricota</taxon>
        <taxon>Megaviricetes</taxon>
        <taxon>Pimascovirales</taxon>
        <taxon>Pimascovirales incertae sedis</taxon>
        <taxon>Marseilleviridae</taxon>
    </lineage>
</organism>
<dbReference type="GO" id="GO:0005524">
    <property type="term" value="F:ATP binding"/>
    <property type="evidence" value="ECO:0007669"/>
    <property type="project" value="UniProtKB-KW"/>
</dbReference>
<dbReference type="InterPro" id="IPR011009">
    <property type="entry name" value="Kinase-like_dom_sf"/>
</dbReference>
<keyword evidence="3 6" id="KW-0418">Kinase</keyword>
<protein>
    <submittedName>
        <fullName evidence="6">Putative serine/threonine protein kinase</fullName>
    </submittedName>
</protein>
<dbReference type="Gene3D" id="1.10.510.10">
    <property type="entry name" value="Transferase(Phosphotransferase) domain 1"/>
    <property type="match status" value="1"/>
</dbReference>
<evidence type="ECO:0000256" key="3">
    <source>
        <dbReference type="ARBA" id="ARBA00022777"/>
    </source>
</evidence>
<evidence type="ECO:0000256" key="4">
    <source>
        <dbReference type="ARBA" id="ARBA00022840"/>
    </source>
</evidence>
<keyword evidence="6" id="KW-0723">Serine/threonine-protein kinase</keyword>
<reference evidence="6" key="1">
    <citation type="journal article" date="2019" name="MBio">
        <title>Virus Genomes from Deep Sea Sediments Expand the Ocean Megavirome and Support Independent Origins of Viral Gigantism.</title>
        <authorList>
            <person name="Backstrom D."/>
            <person name="Yutin N."/>
            <person name="Jorgensen S.L."/>
            <person name="Dharamshi J."/>
            <person name="Homa F."/>
            <person name="Zaremba-Niedwiedzka K."/>
            <person name="Spang A."/>
            <person name="Wolf Y.I."/>
            <person name="Koonin E.V."/>
            <person name="Ettema T.J."/>
        </authorList>
    </citation>
    <scope>NUCLEOTIDE SEQUENCE</scope>
</reference>
<dbReference type="PROSITE" id="PS50011">
    <property type="entry name" value="PROTEIN_KINASE_DOM"/>
    <property type="match status" value="1"/>
</dbReference>
<keyword evidence="1" id="KW-0808">Transferase</keyword>
<dbReference type="PANTHER" id="PTHR44329:SF288">
    <property type="entry name" value="MITOGEN-ACTIVATED PROTEIN KINASE KINASE KINASE 20"/>
    <property type="match status" value="1"/>
</dbReference>
<name>A0A481YZL9_9VIRU</name>
<dbReference type="InterPro" id="IPR051681">
    <property type="entry name" value="Ser/Thr_Kinases-Pseudokinases"/>
</dbReference>
<keyword evidence="4" id="KW-0067">ATP-binding</keyword>
<proteinExistence type="predicted"/>
<dbReference type="SUPFAM" id="SSF56112">
    <property type="entry name" value="Protein kinase-like (PK-like)"/>
    <property type="match status" value="1"/>
</dbReference>
<dbReference type="InterPro" id="IPR008271">
    <property type="entry name" value="Ser/Thr_kinase_AS"/>
</dbReference>
<evidence type="ECO:0000313" key="6">
    <source>
        <dbReference type="EMBL" id="QBK88257.1"/>
    </source>
</evidence>